<dbReference type="SUPFAM" id="SSF56672">
    <property type="entry name" value="DNA/RNA polymerases"/>
    <property type="match status" value="1"/>
</dbReference>
<dbReference type="Pfam" id="PF08284">
    <property type="entry name" value="RVP_2"/>
    <property type="match status" value="1"/>
</dbReference>
<feature type="domain" description="Reverse transcriptase" evidence="1">
    <location>
        <begin position="245"/>
        <end position="403"/>
    </location>
</feature>
<sequence>MVEFYMRGATLSWFKWMSHNQQLTYWFSFLRTLELRFGPSSFKNYQGELFNLQKLGSVSDYQSQFKLKLLSQTTTPFSVLVGNGDRLICSRLCPDVPITFQHHSFHILFYLLPIEGADAVLGLDWLQTLGPVHTDSTIPSLTFTTNGKTVTTPSLDDLPSPIHPNISQVLYTFPYVFDIPHGLPPSRPHDHHINLLPSAQPVNVKPYRYPHSQKDIMTNLIQDMLNEGIITPSTSPFSSPVLFGKKNGSWHFCVDYRALNVVTIKDKFPLPTIHELLDEIGPTTHFSKIDLRSGYHQTRVVPKNTHKKMFRTFDGHYEFLVMLFWLSNAPATFQVAMNNLLRPYLRWFVLDFFDHILIYNHSLEDHVNHLHMILELLHAHQFYAKLPKCVFGVDSVHYLGHEITKGTVAPDPSKIQAIVDWPTPRFHTTLCGFLGLSRFYHRFICNYATLTTPPTNILRLKFFTWNPEEEVAFTILKEKTTSIPVLTLPNFSVPFVIETVASMLSIGAVITQEVHPIAFF</sequence>
<dbReference type="Gene3D" id="3.10.10.10">
    <property type="entry name" value="HIV Type 1 Reverse Transcriptase, subunit A, domain 1"/>
    <property type="match status" value="1"/>
</dbReference>
<dbReference type="EMBL" id="KQ484419">
    <property type="protein sequence ID" value="KYP35229.1"/>
    <property type="molecule type" value="Genomic_DNA"/>
</dbReference>
<dbReference type="CDD" id="cd00303">
    <property type="entry name" value="retropepsin_like"/>
    <property type="match status" value="1"/>
</dbReference>
<dbReference type="InterPro" id="IPR043502">
    <property type="entry name" value="DNA/RNA_pol_sf"/>
</dbReference>
<dbReference type="PANTHER" id="PTHR24559:SF434">
    <property type="entry name" value="RNA-DIRECTED DNA POLYMERASE HOMOLOG"/>
    <property type="match status" value="1"/>
</dbReference>
<evidence type="ECO:0000259" key="1">
    <source>
        <dbReference type="Pfam" id="PF00078"/>
    </source>
</evidence>
<dbReference type="InterPro" id="IPR021109">
    <property type="entry name" value="Peptidase_aspartic_dom_sf"/>
</dbReference>
<keyword evidence="4" id="KW-1185">Reference proteome</keyword>
<evidence type="ECO:0000313" key="4">
    <source>
        <dbReference type="Proteomes" id="UP000075243"/>
    </source>
</evidence>
<organism evidence="3 4">
    <name type="scientific">Cajanus cajan</name>
    <name type="common">Pigeon pea</name>
    <name type="synonym">Cajanus indicus</name>
    <dbReference type="NCBI Taxonomy" id="3821"/>
    <lineage>
        <taxon>Eukaryota</taxon>
        <taxon>Viridiplantae</taxon>
        <taxon>Streptophyta</taxon>
        <taxon>Embryophyta</taxon>
        <taxon>Tracheophyta</taxon>
        <taxon>Spermatophyta</taxon>
        <taxon>Magnoliopsida</taxon>
        <taxon>eudicotyledons</taxon>
        <taxon>Gunneridae</taxon>
        <taxon>Pentapetalae</taxon>
        <taxon>rosids</taxon>
        <taxon>fabids</taxon>
        <taxon>Fabales</taxon>
        <taxon>Fabaceae</taxon>
        <taxon>Papilionoideae</taxon>
        <taxon>50 kb inversion clade</taxon>
        <taxon>NPAAA clade</taxon>
        <taxon>indigoferoid/millettioid clade</taxon>
        <taxon>Phaseoleae</taxon>
        <taxon>Cajanus</taxon>
    </lineage>
</organism>
<dbReference type="FunFam" id="3.30.70.270:FF:000020">
    <property type="entry name" value="Transposon Tf2-6 polyprotein-like Protein"/>
    <property type="match status" value="1"/>
</dbReference>
<feature type="domain" description="Reverse transcriptase/retrotransposon-derived protein RNase H-like" evidence="2">
    <location>
        <begin position="465"/>
        <end position="520"/>
    </location>
</feature>
<reference evidence="3" key="1">
    <citation type="journal article" date="2012" name="Nat. Biotechnol.">
        <title>Draft genome sequence of pigeonpea (Cajanus cajan), an orphan legume crop of resource-poor farmers.</title>
        <authorList>
            <person name="Varshney R.K."/>
            <person name="Chen W."/>
            <person name="Li Y."/>
            <person name="Bharti A.K."/>
            <person name="Saxena R.K."/>
            <person name="Schlueter J.A."/>
            <person name="Donoghue M.T."/>
            <person name="Azam S."/>
            <person name="Fan G."/>
            <person name="Whaley A.M."/>
            <person name="Farmer A.D."/>
            <person name="Sheridan J."/>
            <person name="Iwata A."/>
            <person name="Tuteja R."/>
            <person name="Penmetsa R.V."/>
            <person name="Wu W."/>
            <person name="Upadhyaya H.D."/>
            <person name="Yang S.P."/>
            <person name="Shah T."/>
            <person name="Saxena K.B."/>
            <person name="Michael T."/>
            <person name="McCombie W.R."/>
            <person name="Yang B."/>
            <person name="Zhang G."/>
            <person name="Yang H."/>
            <person name="Wang J."/>
            <person name="Spillane C."/>
            <person name="Cook D.R."/>
            <person name="May G.D."/>
            <person name="Xu X."/>
            <person name="Jackson S.A."/>
        </authorList>
    </citation>
    <scope>NUCLEOTIDE SEQUENCE [LARGE SCALE GENOMIC DNA]</scope>
</reference>
<dbReference type="Pfam" id="PF00078">
    <property type="entry name" value="RVT_1"/>
    <property type="match status" value="1"/>
</dbReference>
<dbReference type="AlphaFoldDB" id="A0A151QYA2"/>
<dbReference type="Pfam" id="PF17919">
    <property type="entry name" value="RT_RNaseH_2"/>
    <property type="match status" value="1"/>
</dbReference>
<evidence type="ECO:0000313" key="3">
    <source>
        <dbReference type="EMBL" id="KYP35229.1"/>
    </source>
</evidence>
<dbReference type="Gene3D" id="3.30.70.270">
    <property type="match status" value="2"/>
</dbReference>
<evidence type="ECO:0000259" key="2">
    <source>
        <dbReference type="Pfam" id="PF17919"/>
    </source>
</evidence>
<gene>
    <name evidence="3" type="ORF">KK1_043751</name>
</gene>
<dbReference type="CDD" id="cd01647">
    <property type="entry name" value="RT_LTR"/>
    <property type="match status" value="1"/>
</dbReference>
<dbReference type="Gene3D" id="2.40.70.10">
    <property type="entry name" value="Acid Proteases"/>
    <property type="match status" value="1"/>
</dbReference>
<name>A0A151QYA2_CAJCA</name>
<dbReference type="Proteomes" id="UP000075243">
    <property type="component" value="Unassembled WGS sequence"/>
</dbReference>
<protein>
    <submittedName>
        <fullName evidence="3">Retrovirus-related Pol polyprotein from transposon 17.6</fullName>
    </submittedName>
</protein>
<dbReference type="Gramene" id="C.cajan_44907.t">
    <property type="protein sequence ID" value="C.cajan_44907.t"/>
    <property type="gene ID" value="C.cajan_44907"/>
</dbReference>
<dbReference type="InterPro" id="IPR043128">
    <property type="entry name" value="Rev_trsase/Diguanyl_cyclase"/>
</dbReference>
<dbReference type="InterPro" id="IPR041577">
    <property type="entry name" value="RT_RNaseH_2"/>
</dbReference>
<accession>A0A151QYA2</accession>
<proteinExistence type="predicted"/>
<dbReference type="InterPro" id="IPR000477">
    <property type="entry name" value="RT_dom"/>
</dbReference>
<dbReference type="PANTHER" id="PTHR24559">
    <property type="entry name" value="TRANSPOSON TY3-I GAG-POL POLYPROTEIN"/>
    <property type="match status" value="1"/>
</dbReference>
<dbReference type="InterPro" id="IPR053134">
    <property type="entry name" value="RNA-dir_DNA_polymerase"/>
</dbReference>